<dbReference type="RefSeq" id="WP_262096224.1">
    <property type="nucleotide sequence ID" value="NZ_JAOEGN010000007.1"/>
</dbReference>
<accession>A0ABT2PVJ1</accession>
<proteinExistence type="predicted"/>
<evidence type="ECO:0000313" key="2">
    <source>
        <dbReference type="Proteomes" id="UP001209076"/>
    </source>
</evidence>
<reference evidence="2" key="1">
    <citation type="submission" date="2023-07" db="EMBL/GenBank/DDBJ databases">
        <title>Novel Mycoplasma species identified in domestic and wild animals.</title>
        <authorList>
            <person name="Volokhov D.V."/>
            <person name="Furtak V.A."/>
            <person name="Zagorodnyaya T.A."/>
        </authorList>
    </citation>
    <scope>NUCLEOTIDE SEQUENCE [LARGE SCALE GENOMIC DNA]</scope>
    <source>
        <strain evidence="2">92-19</strain>
    </source>
</reference>
<organism evidence="1 2">
    <name type="scientific">Paracholeplasma vituli</name>
    <dbReference type="NCBI Taxonomy" id="69473"/>
    <lineage>
        <taxon>Bacteria</taxon>
        <taxon>Bacillati</taxon>
        <taxon>Mycoplasmatota</taxon>
        <taxon>Mollicutes</taxon>
        <taxon>Acholeplasmatales</taxon>
        <taxon>Acholeplasmataceae</taxon>
        <taxon>Paracholeplasma</taxon>
    </lineage>
</organism>
<comment type="caution">
    <text evidence="1">The sequence shown here is derived from an EMBL/GenBank/DDBJ whole genome shotgun (WGS) entry which is preliminary data.</text>
</comment>
<evidence type="ECO:0000313" key="1">
    <source>
        <dbReference type="EMBL" id="MCU0104964.1"/>
    </source>
</evidence>
<keyword evidence="2" id="KW-1185">Reference proteome</keyword>
<gene>
    <name evidence="1" type="ORF">N7603_04765</name>
</gene>
<protein>
    <submittedName>
        <fullName evidence="1">Uncharacterized protein</fullName>
    </submittedName>
</protein>
<sequence>MSISFEEVSMSFEVGKNLSIIIKSAEALTTLLAGNEWLSVEPNRWMDFGVEFF</sequence>
<dbReference type="Proteomes" id="UP001209076">
    <property type="component" value="Unassembled WGS sequence"/>
</dbReference>
<name>A0ABT2PVJ1_9MOLU</name>
<dbReference type="EMBL" id="JAOEGN010000007">
    <property type="protein sequence ID" value="MCU0104964.1"/>
    <property type="molecule type" value="Genomic_DNA"/>
</dbReference>